<evidence type="ECO:0000313" key="4">
    <source>
        <dbReference type="Proteomes" id="UP000335636"/>
    </source>
</evidence>
<gene>
    <name evidence="3" type="ORF">MONAX_5E040929</name>
</gene>
<dbReference type="AlphaFoldDB" id="A0A5E4BIT6"/>
<organism evidence="3 4">
    <name type="scientific">Marmota monax</name>
    <name type="common">Woodchuck</name>
    <dbReference type="NCBI Taxonomy" id="9995"/>
    <lineage>
        <taxon>Eukaryota</taxon>
        <taxon>Metazoa</taxon>
        <taxon>Chordata</taxon>
        <taxon>Craniata</taxon>
        <taxon>Vertebrata</taxon>
        <taxon>Euteleostomi</taxon>
        <taxon>Mammalia</taxon>
        <taxon>Eutheria</taxon>
        <taxon>Euarchontoglires</taxon>
        <taxon>Glires</taxon>
        <taxon>Rodentia</taxon>
        <taxon>Sciuromorpha</taxon>
        <taxon>Sciuridae</taxon>
        <taxon>Xerinae</taxon>
        <taxon>Marmotini</taxon>
        <taxon>Marmota</taxon>
    </lineage>
</organism>
<dbReference type="PANTHER" id="PTHR12353:SF19">
    <property type="entry name" value="DISKS LARGE-ASSOCIATED PROTEIN 4"/>
    <property type="match status" value="1"/>
</dbReference>
<dbReference type="GO" id="GO:0060090">
    <property type="term" value="F:molecular adaptor activity"/>
    <property type="evidence" value="ECO:0007669"/>
    <property type="project" value="TreeGrafter"/>
</dbReference>
<evidence type="ECO:0000256" key="1">
    <source>
        <dbReference type="ARBA" id="ARBA00008839"/>
    </source>
</evidence>
<name>A0A5E4BIT6_MARMO</name>
<dbReference type="GO" id="GO:0023052">
    <property type="term" value="P:signaling"/>
    <property type="evidence" value="ECO:0007669"/>
    <property type="project" value="InterPro"/>
</dbReference>
<evidence type="ECO:0000313" key="3">
    <source>
        <dbReference type="EMBL" id="VTJ69623.1"/>
    </source>
</evidence>
<evidence type="ECO:0000256" key="2">
    <source>
        <dbReference type="SAM" id="MobiDB-lite"/>
    </source>
</evidence>
<protein>
    <submittedName>
        <fullName evidence="3">Uncharacterized protein</fullName>
    </submittedName>
</protein>
<dbReference type="EMBL" id="CABDUW010000471">
    <property type="protein sequence ID" value="VTJ69623.1"/>
    <property type="molecule type" value="Genomic_DNA"/>
</dbReference>
<accession>A0A5E4BIT6</accession>
<keyword evidence="4" id="KW-1185">Reference proteome</keyword>
<proteinExistence type="inferred from homology"/>
<sequence>MFQPGEETALGAIPNLHIKIFGQASLIPQLFGHEQQVREAELSDQYEAACESACSEAESAAAEALDLPLPSYFRSRSHSYLRAIQAGCSQEEDSVSLQSLSPPPSTGSLSNSRTLPSEYGGDGGVLYFVFSRGTTPGGPVWGTAWEEATVGWPPGEAWLGVKAEGLALCFRRIGELELKGRVAEADWVGSGVLRLLALVASWLPAA</sequence>
<feature type="compositionally biased region" description="Low complexity" evidence="2">
    <location>
        <begin position="95"/>
        <end position="112"/>
    </location>
</feature>
<dbReference type="GO" id="GO:0098978">
    <property type="term" value="C:glutamatergic synapse"/>
    <property type="evidence" value="ECO:0007669"/>
    <property type="project" value="TreeGrafter"/>
</dbReference>
<dbReference type="GO" id="GO:0099572">
    <property type="term" value="C:postsynaptic specialization"/>
    <property type="evidence" value="ECO:0007669"/>
    <property type="project" value="TreeGrafter"/>
</dbReference>
<feature type="region of interest" description="Disordered" evidence="2">
    <location>
        <begin position="95"/>
        <end position="114"/>
    </location>
</feature>
<dbReference type="InterPro" id="IPR005026">
    <property type="entry name" value="SAPAP"/>
</dbReference>
<reference evidence="3" key="1">
    <citation type="submission" date="2019-04" db="EMBL/GenBank/DDBJ databases">
        <authorList>
            <person name="Alioto T."/>
            <person name="Alioto T."/>
        </authorList>
    </citation>
    <scope>NUCLEOTIDE SEQUENCE [LARGE SCALE GENOMIC DNA]</scope>
</reference>
<dbReference type="Proteomes" id="UP000335636">
    <property type="component" value="Unassembled WGS sequence"/>
</dbReference>
<comment type="similarity">
    <text evidence="1">Belongs to the SAPAP family.</text>
</comment>
<dbReference type="PANTHER" id="PTHR12353">
    <property type="entry name" value="DISKS LARGE-ASSOCIATED PROTEIN DAP SAP90/PSD-95-ASSOCIATED PROTEIN"/>
    <property type="match status" value="1"/>
</dbReference>
<comment type="caution">
    <text evidence="3">The sequence shown here is derived from an EMBL/GenBank/DDBJ whole genome shotgun (WGS) entry which is preliminary data.</text>
</comment>